<comment type="caution">
    <text evidence="3">The sequence shown here is derived from an EMBL/GenBank/DDBJ whole genome shotgun (WGS) entry which is preliminary data.</text>
</comment>
<feature type="transmembrane region" description="Helical" evidence="2">
    <location>
        <begin position="110"/>
        <end position="128"/>
    </location>
</feature>
<feature type="transmembrane region" description="Helical" evidence="2">
    <location>
        <begin position="522"/>
        <end position="543"/>
    </location>
</feature>
<reference evidence="3 4" key="1">
    <citation type="submission" date="2019-03" db="EMBL/GenBank/DDBJ databases">
        <title>First draft genome of Liparis tanakae, snailfish: a comprehensive survey of snailfish specific genes.</title>
        <authorList>
            <person name="Kim W."/>
            <person name="Song I."/>
            <person name="Jeong J.-H."/>
            <person name="Kim D."/>
            <person name="Kim S."/>
            <person name="Ryu S."/>
            <person name="Song J.Y."/>
            <person name="Lee S.K."/>
        </authorList>
    </citation>
    <scope>NUCLEOTIDE SEQUENCE [LARGE SCALE GENOMIC DNA]</scope>
    <source>
        <tissue evidence="3">Muscle</tissue>
    </source>
</reference>
<dbReference type="Proteomes" id="UP000314294">
    <property type="component" value="Unassembled WGS sequence"/>
</dbReference>
<feature type="region of interest" description="Disordered" evidence="1">
    <location>
        <begin position="48"/>
        <end position="84"/>
    </location>
</feature>
<evidence type="ECO:0000256" key="2">
    <source>
        <dbReference type="SAM" id="Phobius"/>
    </source>
</evidence>
<proteinExistence type="predicted"/>
<feature type="transmembrane region" description="Helical" evidence="2">
    <location>
        <begin position="348"/>
        <end position="365"/>
    </location>
</feature>
<feature type="compositionally biased region" description="Basic and acidic residues" evidence="1">
    <location>
        <begin position="71"/>
        <end position="84"/>
    </location>
</feature>
<gene>
    <name evidence="3" type="ORF">EYF80_035519</name>
</gene>
<protein>
    <submittedName>
        <fullName evidence="3">Uncharacterized protein</fullName>
    </submittedName>
</protein>
<accession>A0A4Z2GM40</accession>
<keyword evidence="4" id="KW-1185">Reference proteome</keyword>
<dbReference type="EMBL" id="SRLO01000489">
    <property type="protein sequence ID" value="TNN54291.1"/>
    <property type="molecule type" value="Genomic_DNA"/>
</dbReference>
<organism evidence="3 4">
    <name type="scientific">Liparis tanakae</name>
    <name type="common">Tanaka's snailfish</name>
    <dbReference type="NCBI Taxonomy" id="230148"/>
    <lineage>
        <taxon>Eukaryota</taxon>
        <taxon>Metazoa</taxon>
        <taxon>Chordata</taxon>
        <taxon>Craniata</taxon>
        <taxon>Vertebrata</taxon>
        <taxon>Euteleostomi</taxon>
        <taxon>Actinopterygii</taxon>
        <taxon>Neopterygii</taxon>
        <taxon>Teleostei</taxon>
        <taxon>Neoteleostei</taxon>
        <taxon>Acanthomorphata</taxon>
        <taxon>Eupercaria</taxon>
        <taxon>Perciformes</taxon>
        <taxon>Cottioidei</taxon>
        <taxon>Cottales</taxon>
        <taxon>Liparidae</taxon>
        <taxon>Liparis</taxon>
    </lineage>
</organism>
<feature type="region of interest" description="Disordered" evidence="1">
    <location>
        <begin position="156"/>
        <end position="185"/>
    </location>
</feature>
<sequence>MSKPGGLFPVFRKSRNDATKPALDMYISSCLSYPVLQPLVVDSFAHHGGPGLRPSEGAEPTEPSDRAGSVPDKESVLSRASEEDRVPMARHQVWQKVREPPAVQPDVRRLVGFILIVFELVFLSVTLLRQCVGVPALLQQVEGAGLEELLGTGGAENGRLEASRTSSLARASRPGGQLGSRVVGSSRIGTHPHRRGLGLDEPELLGVHGGRELVGLQGVQVQSHGVVVGFSHAMAVGFIPLIPPVVTHDVIVGASTSPRSASALPGLHGVHSLLSGVVVVHLLLARPRPPGAARLVVLRAEHVFHSWEEGAVLILKEGVREADRSQGHKAVALLILVRLLHRADGVKLVLLGALLVQLALLGGELGGQRLLLVGLRLLVRVVGVALMLSAGVLLLGVVLGQMVHRRRHGALLALALLVLVRRGAVVVVRRRHLQGLRLELQLQLRGLGLGLTLVLTGAERPASAFHDGLLLADRVLLLGVGVHFMVLLVLRVGVHLRVLLMWLMGVHLVVLLVLLMRVHLVVLLVLLVRVHLVVLLQLAAGGVRQHGLQQVRRLAGLIGGGVHEGAGRLRLGMLLLDFRCFPGVRDFGALLRLLLQLHLSVRRYLGVRGHVLTV</sequence>
<feature type="compositionally biased region" description="Low complexity" evidence="1">
    <location>
        <begin position="163"/>
        <end position="173"/>
    </location>
</feature>
<feature type="transmembrane region" description="Helical" evidence="2">
    <location>
        <begin position="266"/>
        <end position="285"/>
    </location>
</feature>
<keyword evidence="2" id="KW-0472">Membrane</keyword>
<evidence type="ECO:0000313" key="3">
    <source>
        <dbReference type="EMBL" id="TNN54291.1"/>
    </source>
</evidence>
<feature type="transmembrane region" description="Helical" evidence="2">
    <location>
        <begin position="377"/>
        <end position="398"/>
    </location>
</feature>
<keyword evidence="2" id="KW-1133">Transmembrane helix</keyword>
<keyword evidence="2" id="KW-0812">Transmembrane</keyword>
<feature type="transmembrane region" description="Helical" evidence="2">
    <location>
        <begin position="475"/>
        <end position="492"/>
    </location>
</feature>
<feature type="transmembrane region" description="Helical" evidence="2">
    <location>
        <begin position="499"/>
        <end position="516"/>
    </location>
</feature>
<evidence type="ECO:0000256" key="1">
    <source>
        <dbReference type="SAM" id="MobiDB-lite"/>
    </source>
</evidence>
<evidence type="ECO:0000313" key="4">
    <source>
        <dbReference type="Proteomes" id="UP000314294"/>
    </source>
</evidence>
<dbReference type="AlphaFoldDB" id="A0A4Z2GM40"/>
<feature type="transmembrane region" description="Helical" evidence="2">
    <location>
        <begin position="226"/>
        <end position="246"/>
    </location>
</feature>
<name>A0A4Z2GM40_9TELE</name>